<evidence type="ECO:0000313" key="1">
    <source>
        <dbReference type="EMBL" id="QSS62659.1"/>
    </source>
</evidence>
<evidence type="ECO:0000313" key="2">
    <source>
        <dbReference type="Proteomes" id="UP000663671"/>
    </source>
</evidence>
<protein>
    <submittedName>
        <fullName evidence="1">Uncharacterized protein</fullName>
    </submittedName>
</protein>
<dbReference type="VEuPathDB" id="FungiDB:I7I51_02398"/>
<gene>
    <name evidence="1" type="ORF">I7I51_02398</name>
</gene>
<sequence length="100" mass="11313">MVTFAIGATQQLGLQTPYIHTETLSSAAFIVVLLGDEVVVRQNPDERRDRRYLHIMWVATVAHTIIHRTTISRPLDTSSRDVSDSPWAVKDKKRASRTLV</sequence>
<reference evidence="1" key="1">
    <citation type="submission" date="2021-01" db="EMBL/GenBank/DDBJ databases">
        <title>Chromosome-level genome assembly of a human fungal pathogen reveals clustering of transcriptionally co-regulated genes.</title>
        <authorList>
            <person name="Voorhies M."/>
            <person name="Cohen S."/>
            <person name="Shea T.P."/>
            <person name="Petrus S."/>
            <person name="Munoz J.F."/>
            <person name="Poplawski S."/>
            <person name="Goldman W.E."/>
            <person name="Michael T."/>
            <person name="Cuomo C.A."/>
            <person name="Sil A."/>
            <person name="Beyhan S."/>
        </authorList>
    </citation>
    <scope>NUCLEOTIDE SEQUENCE</scope>
    <source>
        <strain evidence="1">WU24</strain>
    </source>
</reference>
<name>A0A8A1M9P7_AJECA</name>
<organism evidence="1 2">
    <name type="scientific">Ajellomyces capsulatus</name>
    <name type="common">Darling's disease fungus</name>
    <name type="synonym">Histoplasma capsulatum</name>
    <dbReference type="NCBI Taxonomy" id="5037"/>
    <lineage>
        <taxon>Eukaryota</taxon>
        <taxon>Fungi</taxon>
        <taxon>Dikarya</taxon>
        <taxon>Ascomycota</taxon>
        <taxon>Pezizomycotina</taxon>
        <taxon>Eurotiomycetes</taxon>
        <taxon>Eurotiomycetidae</taxon>
        <taxon>Onygenales</taxon>
        <taxon>Ajellomycetaceae</taxon>
        <taxon>Histoplasma</taxon>
    </lineage>
</organism>
<dbReference type="EMBL" id="CP069112">
    <property type="protein sequence ID" value="QSS62659.1"/>
    <property type="molecule type" value="Genomic_DNA"/>
</dbReference>
<proteinExistence type="predicted"/>
<dbReference type="AlphaFoldDB" id="A0A8A1M9P7"/>
<accession>A0A8A1M9P7</accession>
<dbReference type="Proteomes" id="UP000663671">
    <property type="component" value="Chromosome 7"/>
</dbReference>